<reference evidence="1" key="2">
    <citation type="submission" date="2012-05" db="EMBL/GenBank/DDBJ databases">
        <title>Annotation of the Genome Sequence of Fusarium oxysporum HDV247.</title>
        <authorList>
            <consortium name="The Broad Institute Genomics Platform"/>
            <person name="Ma L.-J."/>
            <person name="Corby-Kistler H."/>
            <person name="Broz K."/>
            <person name="Gale L.R."/>
            <person name="Jonkers W."/>
            <person name="O'Donnell K."/>
            <person name="Ploetz R."/>
            <person name="Steinberg C."/>
            <person name="Schwartz D.C."/>
            <person name="VanEtten H."/>
            <person name="Zhou S."/>
            <person name="Young S.K."/>
            <person name="Zeng Q."/>
            <person name="Gargeya S."/>
            <person name="Fitzgerald M."/>
            <person name="Abouelleil A."/>
            <person name="Alvarado L."/>
            <person name="Chapman S.B."/>
            <person name="Gainer-Dewar J."/>
            <person name="Goldberg J."/>
            <person name="Griggs A."/>
            <person name="Gujja S."/>
            <person name="Hansen M."/>
            <person name="Howarth C."/>
            <person name="Imamovic A."/>
            <person name="Ireland A."/>
            <person name="Larimer J."/>
            <person name="McCowan C."/>
            <person name="Murphy C."/>
            <person name="Pearson M."/>
            <person name="Poon T.W."/>
            <person name="Priest M."/>
            <person name="Roberts A."/>
            <person name="Saif S."/>
            <person name="Shea T."/>
            <person name="Sykes S."/>
            <person name="Wortman J."/>
            <person name="Nusbaum C."/>
            <person name="Birren B."/>
        </authorList>
    </citation>
    <scope>NUCLEOTIDE SEQUENCE</scope>
    <source>
        <strain evidence="1">HDV247</strain>
    </source>
</reference>
<dbReference type="AlphaFoldDB" id="W9NKX3"/>
<dbReference type="InterPro" id="IPR011990">
    <property type="entry name" value="TPR-like_helical_dom_sf"/>
</dbReference>
<dbReference type="EMBL" id="JH651017">
    <property type="protein sequence ID" value="EXA31381.1"/>
    <property type="molecule type" value="Genomic_DNA"/>
</dbReference>
<dbReference type="Pfam" id="PF13374">
    <property type="entry name" value="TPR_10"/>
    <property type="match status" value="1"/>
</dbReference>
<protein>
    <recommendedName>
        <fullName evidence="2">Kinesin light chain</fullName>
    </recommendedName>
</protein>
<reference evidence="1" key="1">
    <citation type="submission" date="2011-10" db="EMBL/GenBank/DDBJ databases">
        <title>The Genome Sequence of Fusarium oxysporum HDV247.</title>
        <authorList>
            <consortium name="The Broad Institute Genome Sequencing Platform"/>
            <person name="Ma L.-J."/>
            <person name="Gale L.R."/>
            <person name="Schwartz D.C."/>
            <person name="Zhou S."/>
            <person name="Corby-Kistler H."/>
            <person name="Young S.K."/>
            <person name="Zeng Q."/>
            <person name="Gargeya S."/>
            <person name="Fitzgerald M."/>
            <person name="Haas B."/>
            <person name="Abouelleil A."/>
            <person name="Alvarado L."/>
            <person name="Arachchi H.M."/>
            <person name="Berlin A."/>
            <person name="Brown A."/>
            <person name="Chapman S.B."/>
            <person name="Chen Z."/>
            <person name="Dunbar C."/>
            <person name="Freedman E."/>
            <person name="Gearin G."/>
            <person name="Goldberg J."/>
            <person name="Griggs A."/>
            <person name="Gujja S."/>
            <person name="Heiman D."/>
            <person name="Howarth C."/>
            <person name="Larson L."/>
            <person name="Lui A."/>
            <person name="MacDonald P.J.P."/>
            <person name="Montmayeur A."/>
            <person name="Murphy C."/>
            <person name="Neiman D."/>
            <person name="Pearson M."/>
            <person name="Priest M."/>
            <person name="Roberts A."/>
            <person name="Saif S."/>
            <person name="Shea T."/>
            <person name="Shenoy N."/>
            <person name="Sisk P."/>
            <person name="Stolte C."/>
            <person name="Sykes S."/>
            <person name="Wortman J."/>
            <person name="Nusbaum C."/>
            <person name="Birren B."/>
        </authorList>
    </citation>
    <scope>NUCLEOTIDE SEQUENCE [LARGE SCALE GENOMIC DNA]</scope>
    <source>
        <strain evidence="1">HDV247</strain>
    </source>
</reference>
<dbReference type="Proteomes" id="UP000030751">
    <property type="component" value="Unassembled WGS sequence"/>
</dbReference>
<sequence>MMGLFLERQDRLEEAEKFLRQAYEERKRVLGETHKDIILDKEDLASVQQRRLSHKRANVATKVI</sequence>
<evidence type="ECO:0008006" key="2">
    <source>
        <dbReference type="Google" id="ProtNLM"/>
    </source>
</evidence>
<gene>
    <name evidence="1" type="ORF">FOVG_17352</name>
</gene>
<accession>W9NKX3</accession>
<proteinExistence type="predicted"/>
<dbReference type="HOGENOM" id="CLU_2867709_0_0_1"/>
<organism evidence="1">
    <name type="scientific">Fusarium oxysporum f. sp. pisi HDV247</name>
    <dbReference type="NCBI Taxonomy" id="1080344"/>
    <lineage>
        <taxon>Eukaryota</taxon>
        <taxon>Fungi</taxon>
        <taxon>Dikarya</taxon>
        <taxon>Ascomycota</taxon>
        <taxon>Pezizomycotina</taxon>
        <taxon>Sordariomycetes</taxon>
        <taxon>Hypocreomycetidae</taxon>
        <taxon>Hypocreales</taxon>
        <taxon>Nectriaceae</taxon>
        <taxon>Fusarium</taxon>
        <taxon>Fusarium oxysporum species complex</taxon>
    </lineage>
</organism>
<dbReference type="Gene3D" id="1.25.40.10">
    <property type="entry name" value="Tetratricopeptide repeat domain"/>
    <property type="match status" value="1"/>
</dbReference>
<evidence type="ECO:0000313" key="1">
    <source>
        <dbReference type="EMBL" id="EXA31381.1"/>
    </source>
</evidence>
<name>W9NKX3_FUSOX</name>